<proteinExistence type="predicted"/>
<sequence>MCAPVKGKTPSHQYGLRQLFLLTRYATHLFDLCYIYDGTLFHINWTSVPCHV</sequence>
<protein>
    <submittedName>
        <fullName evidence="1">Uncharacterized protein</fullName>
    </submittedName>
</protein>
<comment type="caution">
    <text evidence="1">The sequence shown here is derived from an EMBL/GenBank/DDBJ whole genome shotgun (WGS) entry which is preliminary data.</text>
</comment>
<accession>A0A069QLJ2</accession>
<evidence type="ECO:0000313" key="1">
    <source>
        <dbReference type="EMBL" id="KDR53723.1"/>
    </source>
</evidence>
<dbReference type="Proteomes" id="UP000027442">
    <property type="component" value="Unassembled WGS sequence"/>
</dbReference>
<organism evidence="1 2">
    <name type="scientific">Hoylesella loescheii DSM 19665 = JCM 12249 = ATCC 15930</name>
    <dbReference type="NCBI Taxonomy" id="1122985"/>
    <lineage>
        <taxon>Bacteria</taxon>
        <taxon>Pseudomonadati</taxon>
        <taxon>Bacteroidota</taxon>
        <taxon>Bacteroidia</taxon>
        <taxon>Bacteroidales</taxon>
        <taxon>Prevotellaceae</taxon>
        <taxon>Hoylesella</taxon>
    </lineage>
</organism>
<evidence type="ECO:0000313" key="2">
    <source>
        <dbReference type="Proteomes" id="UP000027442"/>
    </source>
</evidence>
<keyword evidence="2" id="KW-1185">Reference proteome</keyword>
<reference evidence="1 2" key="1">
    <citation type="submission" date="2013-08" db="EMBL/GenBank/DDBJ databases">
        <authorList>
            <person name="Weinstock G."/>
            <person name="Sodergren E."/>
            <person name="Wylie T."/>
            <person name="Fulton L."/>
            <person name="Fulton R."/>
            <person name="Fronick C."/>
            <person name="O'Laughlin M."/>
            <person name="Godfrey J."/>
            <person name="Miner T."/>
            <person name="Herter B."/>
            <person name="Appelbaum E."/>
            <person name="Cordes M."/>
            <person name="Lek S."/>
            <person name="Wollam A."/>
            <person name="Pepin K.H."/>
            <person name="Palsikar V.B."/>
            <person name="Mitreva M."/>
            <person name="Wilson R.K."/>
        </authorList>
    </citation>
    <scope>NUCLEOTIDE SEQUENCE [LARGE SCALE GENOMIC DNA]</scope>
    <source>
        <strain evidence="1 2">ATCC 15930</strain>
    </source>
</reference>
<dbReference type="PATRIC" id="fig|1122985.7.peg.98"/>
<name>A0A069QLJ2_HOYLO</name>
<dbReference type="AlphaFoldDB" id="A0A069QLJ2"/>
<dbReference type="EMBL" id="JNGW01000012">
    <property type="protein sequence ID" value="KDR53723.1"/>
    <property type="molecule type" value="Genomic_DNA"/>
</dbReference>
<gene>
    <name evidence="1" type="ORF">HMPREF1991_00089</name>
</gene>
<dbReference type="HOGENOM" id="CLU_3083207_0_0_10"/>